<evidence type="ECO:0000256" key="6">
    <source>
        <dbReference type="ARBA" id="ARBA00022989"/>
    </source>
</evidence>
<keyword evidence="3" id="KW-0813">Transport</keyword>
<dbReference type="Pfam" id="PF00474">
    <property type="entry name" value="SSF"/>
    <property type="match status" value="1"/>
</dbReference>
<feature type="transmembrane region" description="Helical" evidence="9">
    <location>
        <begin position="380"/>
        <end position="402"/>
    </location>
</feature>
<dbReference type="InterPro" id="IPR001734">
    <property type="entry name" value="Na/solute_symporter"/>
</dbReference>
<keyword evidence="6 9" id="KW-1133">Transmembrane helix</keyword>
<feature type="transmembrane region" description="Helical" evidence="9">
    <location>
        <begin position="261"/>
        <end position="281"/>
    </location>
</feature>
<dbReference type="InterPro" id="IPR038377">
    <property type="entry name" value="Na/Glc_symporter_sf"/>
</dbReference>
<proteinExistence type="inferred from homology"/>
<keyword evidence="7 9" id="KW-0472">Membrane</keyword>
<evidence type="ECO:0000256" key="1">
    <source>
        <dbReference type="ARBA" id="ARBA00004141"/>
    </source>
</evidence>
<feature type="transmembrane region" description="Helical" evidence="9">
    <location>
        <begin position="355"/>
        <end position="374"/>
    </location>
</feature>
<protein>
    <submittedName>
        <fullName evidence="10">Sodium:proline symporter</fullName>
    </submittedName>
</protein>
<evidence type="ECO:0000256" key="8">
    <source>
        <dbReference type="RuleBase" id="RU362091"/>
    </source>
</evidence>
<feature type="transmembrane region" description="Helical" evidence="9">
    <location>
        <begin position="153"/>
        <end position="171"/>
    </location>
</feature>
<feature type="transmembrane region" description="Helical" evidence="9">
    <location>
        <begin position="409"/>
        <end position="427"/>
    </location>
</feature>
<evidence type="ECO:0000313" key="11">
    <source>
        <dbReference type="Proteomes" id="UP000243073"/>
    </source>
</evidence>
<reference evidence="10 11" key="1">
    <citation type="submission" date="2016-07" db="EMBL/GenBank/DDBJ databases">
        <title>Draft Genome Sequence of Oceanisphaera psychrotolerans, isolated from coastal sediment samples.</title>
        <authorList>
            <person name="Zhuo S."/>
            <person name="Ruan Z."/>
        </authorList>
    </citation>
    <scope>NUCLEOTIDE SEQUENCE [LARGE SCALE GENOMIC DNA]</scope>
    <source>
        <strain evidence="10 11">LAM-WHM-ZC</strain>
    </source>
</reference>
<evidence type="ECO:0000256" key="3">
    <source>
        <dbReference type="ARBA" id="ARBA00022448"/>
    </source>
</evidence>
<dbReference type="AlphaFoldDB" id="A0A1J4QFF0"/>
<evidence type="ECO:0000256" key="9">
    <source>
        <dbReference type="SAM" id="Phobius"/>
    </source>
</evidence>
<feature type="transmembrane region" description="Helical" evidence="9">
    <location>
        <begin position="293"/>
        <end position="319"/>
    </location>
</feature>
<dbReference type="OrthoDB" id="9789704at2"/>
<accession>A0A1J4QFF0</accession>
<feature type="transmembrane region" description="Helical" evidence="9">
    <location>
        <begin position="117"/>
        <end position="147"/>
    </location>
</feature>
<comment type="caution">
    <text evidence="10">The sequence shown here is derived from an EMBL/GenBank/DDBJ whole genome shotgun (WGS) entry which is preliminary data.</text>
</comment>
<dbReference type="RefSeq" id="WP_071471958.1">
    <property type="nucleotide sequence ID" value="NZ_MDKE01000011.1"/>
</dbReference>
<name>A0A1J4QFF0_9GAMM</name>
<evidence type="ECO:0000256" key="7">
    <source>
        <dbReference type="ARBA" id="ARBA00023136"/>
    </source>
</evidence>
<dbReference type="Proteomes" id="UP000243073">
    <property type="component" value="Unassembled WGS sequence"/>
</dbReference>
<feature type="transmembrane region" description="Helical" evidence="9">
    <location>
        <begin position="44"/>
        <end position="64"/>
    </location>
</feature>
<feature type="transmembrane region" description="Helical" evidence="9">
    <location>
        <begin position="183"/>
        <end position="202"/>
    </location>
</feature>
<dbReference type="EMBL" id="MDKE01000011">
    <property type="protein sequence ID" value="OIN12183.1"/>
    <property type="molecule type" value="Genomic_DNA"/>
</dbReference>
<evidence type="ECO:0000256" key="5">
    <source>
        <dbReference type="ARBA" id="ARBA00022847"/>
    </source>
</evidence>
<feature type="transmembrane region" description="Helical" evidence="9">
    <location>
        <begin position="70"/>
        <end position="91"/>
    </location>
</feature>
<dbReference type="PANTHER" id="PTHR48086">
    <property type="entry name" value="SODIUM/PROLINE SYMPORTER-RELATED"/>
    <property type="match status" value="1"/>
</dbReference>
<dbReference type="GO" id="GO:0005886">
    <property type="term" value="C:plasma membrane"/>
    <property type="evidence" value="ECO:0007669"/>
    <property type="project" value="TreeGrafter"/>
</dbReference>
<keyword evidence="5" id="KW-0769">Symport</keyword>
<dbReference type="PANTHER" id="PTHR48086:SF7">
    <property type="entry name" value="SODIUM-SOLUTE SYMPORTER-RELATED"/>
    <property type="match status" value="1"/>
</dbReference>
<evidence type="ECO:0000313" key="10">
    <source>
        <dbReference type="EMBL" id="OIN12183.1"/>
    </source>
</evidence>
<organism evidence="10 11">
    <name type="scientific">Oceanisphaera psychrotolerans</name>
    <dbReference type="NCBI Taxonomy" id="1414654"/>
    <lineage>
        <taxon>Bacteria</taxon>
        <taxon>Pseudomonadati</taxon>
        <taxon>Pseudomonadota</taxon>
        <taxon>Gammaproteobacteria</taxon>
        <taxon>Aeromonadales</taxon>
        <taxon>Aeromonadaceae</taxon>
        <taxon>Oceanisphaera</taxon>
    </lineage>
</organism>
<dbReference type="PROSITE" id="PS50283">
    <property type="entry name" value="NA_SOLUT_SYMP_3"/>
    <property type="match status" value="1"/>
</dbReference>
<feature type="transmembrane region" description="Helical" evidence="9">
    <location>
        <begin position="6"/>
        <end position="24"/>
    </location>
</feature>
<sequence length="493" mass="53345">MEWYIGYTVVYFLIMFAIGGYYFFKVKTSDAYLIAGWNMGYWKITGTLISTWCGAAAFIGWVGMGFTKGISGYFMFALPGILVSLLLVIFFSKPLRRLKLFTLADLFGKRFGRKAGVVPSVFSAFVYSVPATALQIVGMSTVFNVIFGIDLDTGLILSFALILGFTILGGLEATIVTDALQSVIVIAGIIILALCSVTYAGGLENALFNTPTEFLTPIPDGRALEVVTFALTVAPFYLVWQSTWQRIFASKTEEVAIKAGVTGFGLVMLISFLPYCIGVLARQFVPLDTPADLVFSFVAMELLHPAIGGIVIIGLLSALMTGADSFILQGSSNLSHDLYCGLVNKQATEAQKMKSARVSVVIISILSLGVSFMMTDIISMYQWALRVSATTLIFPFLAAMFWQRVTASGCIASMIGAMSITVLWPLFDTGIDAAYPGFLVSLSTLWLVSKLTSHSHNEQAKAFYWNGMNQAAPQTSAQTTGKAATGYPLAAKQ</sequence>
<evidence type="ECO:0000256" key="2">
    <source>
        <dbReference type="ARBA" id="ARBA00006434"/>
    </source>
</evidence>
<dbReference type="CDD" id="cd10322">
    <property type="entry name" value="SLC5sbd"/>
    <property type="match status" value="1"/>
</dbReference>
<feature type="transmembrane region" description="Helical" evidence="9">
    <location>
        <begin position="222"/>
        <end position="240"/>
    </location>
</feature>
<dbReference type="STRING" id="1414654.BFR47_00290"/>
<keyword evidence="11" id="KW-1185">Reference proteome</keyword>
<dbReference type="InterPro" id="IPR050277">
    <property type="entry name" value="Sodium:Solute_Symporter"/>
</dbReference>
<evidence type="ECO:0000256" key="4">
    <source>
        <dbReference type="ARBA" id="ARBA00022692"/>
    </source>
</evidence>
<comment type="subcellular location">
    <subcellularLocation>
        <location evidence="1">Membrane</location>
        <topology evidence="1">Multi-pass membrane protein</topology>
    </subcellularLocation>
</comment>
<dbReference type="GO" id="GO:0015293">
    <property type="term" value="F:symporter activity"/>
    <property type="evidence" value="ECO:0007669"/>
    <property type="project" value="UniProtKB-KW"/>
</dbReference>
<keyword evidence="4 9" id="KW-0812">Transmembrane</keyword>
<dbReference type="Gene3D" id="1.20.1730.10">
    <property type="entry name" value="Sodium/glucose cotransporter"/>
    <property type="match status" value="1"/>
</dbReference>
<gene>
    <name evidence="10" type="ORF">BFR47_00290</name>
</gene>
<comment type="similarity">
    <text evidence="2 8">Belongs to the sodium:solute symporter (SSF) (TC 2.A.21) family.</text>
</comment>